<keyword evidence="3" id="KW-0378">Hydrolase</keyword>
<organism evidence="6 7">
    <name type="scientific">Tritrichomonas musculus</name>
    <dbReference type="NCBI Taxonomy" id="1915356"/>
    <lineage>
        <taxon>Eukaryota</taxon>
        <taxon>Metamonada</taxon>
        <taxon>Parabasalia</taxon>
        <taxon>Tritrichomonadida</taxon>
        <taxon>Tritrichomonadidae</taxon>
        <taxon>Tritrichomonas</taxon>
    </lineage>
</organism>
<dbReference type="InterPro" id="IPR052433">
    <property type="entry name" value="X-Pro_dipept-like"/>
</dbReference>
<evidence type="ECO:0000256" key="4">
    <source>
        <dbReference type="ARBA" id="ARBA00023211"/>
    </source>
</evidence>
<keyword evidence="7" id="KW-1185">Reference proteome</keyword>
<evidence type="ECO:0000313" key="7">
    <source>
        <dbReference type="Proteomes" id="UP001470230"/>
    </source>
</evidence>
<keyword evidence="2" id="KW-0479">Metal-binding</keyword>
<reference evidence="6 7" key="1">
    <citation type="submission" date="2024-04" db="EMBL/GenBank/DDBJ databases">
        <title>Tritrichomonas musculus Genome.</title>
        <authorList>
            <person name="Alves-Ferreira E."/>
            <person name="Grigg M."/>
            <person name="Lorenzi H."/>
            <person name="Galac M."/>
        </authorList>
    </citation>
    <scope>NUCLEOTIDE SEQUENCE [LARGE SCALE GENOMIC DNA]</scope>
    <source>
        <strain evidence="6 7">EAF2021</strain>
    </source>
</reference>
<dbReference type="Proteomes" id="UP001470230">
    <property type="component" value="Unassembled WGS sequence"/>
</dbReference>
<protein>
    <recommendedName>
        <fullName evidence="5">Aminopeptidase P N-terminal domain-containing protein</fullName>
    </recommendedName>
</protein>
<dbReference type="InterPro" id="IPR029149">
    <property type="entry name" value="Creatin/AminoP/Spt16_N"/>
</dbReference>
<dbReference type="PANTHER" id="PTHR43226">
    <property type="entry name" value="XAA-PRO AMINOPEPTIDASE 3"/>
    <property type="match status" value="1"/>
</dbReference>
<evidence type="ECO:0000256" key="3">
    <source>
        <dbReference type="ARBA" id="ARBA00022801"/>
    </source>
</evidence>
<dbReference type="InterPro" id="IPR000994">
    <property type="entry name" value="Pept_M24"/>
</dbReference>
<evidence type="ECO:0000313" key="6">
    <source>
        <dbReference type="EMBL" id="KAK8886077.1"/>
    </source>
</evidence>
<dbReference type="SMART" id="SM01011">
    <property type="entry name" value="AMP_N"/>
    <property type="match status" value="1"/>
</dbReference>
<keyword evidence="4" id="KW-0464">Manganese</keyword>
<proteinExistence type="predicted"/>
<accession>A0ABR2K580</accession>
<dbReference type="Pfam" id="PF00557">
    <property type="entry name" value="Peptidase_M24"/>
    <property type="match status" value="1"/>
</dbReference>
<dbReference type="CDD" id="cd01087">
    <property type="entry name" value="Prolidase"/>
    <property type="match status" value="1"/>
</dbReference>
<dbReference type="SUPFAM" id="SSF53092">
    <property type="entry name" value="Creatinase/prolidase N-terminal domain"/>
    <property type="match status" value="1"/>
</dbReference>
<dbReference type="PANTHER" id="PTHR43226:SF1">
    <property type="entry name" value="XAA-PRO DIPEPTIDASE"/>
    <property type="match status" value="1"/>
</dbReference>
<evidence type="ECO:0000256" key="2">
    <source>
        <dbReference type="ARBA" id="ARBA00022723"/>
    </source>
</evidence>
<dbReference type="InterPro" id="IPR007865">
    <property type="entry name" value="Aminopep_P_N"/>
</dbReference>
<comment type="caution">
    <text evidence="6">The sequence shown here is derived from an EMBL/GenBank/DDBJ whole genome shotgun (WGS) entry which is preliminary data.</text>
</comment>
<comment type="cofactor">
    <cofactor evidence="1">
        <name>Mn(2+)</name>
        <dbReference type="ChEBI" id="CHEBI:29035"/>
    </cofactor>
</comment>
<dbReference type="Pfam" id="PF05195">
    <property type="entry name" value="AMP_N"/>
    <property type="match status" value="1"/>
</dbReference>
<sequence length="464" mass="51848">MSIDLDHRPLPKPSLFANNRARALKRMVDDGAKGAVLIFGLPELGRPLSDFEPHFRQESCFYWLTGVNEPECAIYIDIATSRTTLFYPQLPEDLAIWTGPLATLPELKEKYGFDEVLLLPKLTEFLNEKKPATLYSLEPTFRANLLSGINIPVDYNIALVAIGEERQFKSEEELTLIRYACDVNCDAFMHAFKASHPGIWAQQFEGILQHKYIDGYCRLNAFATIVCSGVHCATLHYHQNDRKIQDGEMVLVDAGCEYYCYSSDNTRTFPVNGKFTADQRAVYQAVLDTQNAVIAAAKPGVLWPDMAKLSAKVMAEGLLKAGLFQNGTADEIVQSGAMAVFYPHGLGHGMGLDCHEIAGWKPGHERPDEYHVKCLRMGRVLEPGIVVTVEPGCYFVPLLYEPALKDPKIGKYINKEVCERFRKNVGGVRIEDDILITKDGNVNLSHIPKEIDELEAIIAAAQHK</sequence>
<evidence type="ECO:0000256" key="1">
    <source>
        <dbReference type="ARBA" id="ARBA00001936"/>
    </source>
</evidence>
<feature type="domain" description="Aminopeptidase P N-terminal" evidence="5">
    <location>
        <begin position="11"/>
        <end position="144"/>
    </location>
</feature>
<dbReference type="InterPro" id="IPR036005">
    <property type="entry name" value="Creatinase/aminopeptidase-like"/>
</dbReference>
<dbReference type="EMBL" id="JAPFFF010000007">
    <property type="protein sequence ID" value="KAK8886077.1"/>
    <property type="molecule type" value="Genomic_DNA"/>
</dbReference>
<dbReference type="SUPFAM" id="SSF55920">
    <property type="entry name" value="Creatinase/aminopeptidase"/>
    <property type="match status" value="1"/>
</dbReference>
<gene>
    <name evidence="6" type="ORF">M9Y10_041537</name>
</gene>
<dbReference type="Gene3D" id="3.90.230.10">
    <property type="entry name" value="Creatinase/methionine aminopeptidase superfamily"/>
    <property type="match status" value="1"/>
</dbReference>
<evidence type="ECO:0000259" key="5">
    <source>
        <dbReference type="SMART" id="SM01011"/>
    </source>
</evidence>
<dbReference type="Gene3D" id="3.40.350.10">
    <property type="entry name" value="Creatinase/prolidase N-terminal domain"/>
    <property type="match status" value="1"/>
</dbReference>
<name>A0ABR2K580_9EUKA</name>